<comment type="caution">
    <text evidence="1">The sequence shown here is derived from an EMBL/GenBank/DDBJ whole genome shotgun (WGS) entry which is preliminary data.</text>
</comment>
<evidence type="ECO:0000313" key="2">
    <source>
        <dbReference type="Proteomes" id="UP001152795"/>
    </source>
</evidence>
<sequence length="180" mass="20497">MVDNMSECFIHFSTFSDEDILIMDPFQDDPQENGMVSLSSGTVAPEDVVTDLDGAFDKGNDVFEHSFTEFCYSGELADNILARILAIAHNFKASHVDFIADRYLQLSMKNAEQEKQASHSTSKVRIYGRDQKVFKPWKFISSGRNKESLIAFLVKDEWVLIGRDPAVRNIKERMYKVVVC</sequence>
<dbReference type="OrthoDB" id="8060926at2759"/>
<gene>
    <name evidence="1" type="ORF">PACLA_8A006643</name>
</gene>
<dbReference type="AlphaFoldDB" id="A0A6S7HV36"/>
<accession>A0A6S7HV36</accession>
<name>A0A6S7HV36_PARCT</name>
<keyword evidence="2" id="KW-1185">Reference proteome</keyword>
<dbReference type="EMBL" id="CACRXK020003037">
    <property type="protein sequence ID" value="CAB3997157.1"/>
    <property type="molecule type" value="Genomic_DNA"/>
</dbReference>
<evidence type="ECO:0000313" key="1">
    <source>
        <dbReference type="EMBL" id="CAB3997157.1"/>
    </source>
</evidence>
<organism evidence="1 2">
    <name type="scientific">Paramuricea clavata</name>
    <name type="common">Red gorgonian</name>
    <name type="synonym">Violescent sea-whip</name>
    <dbReference type="NCBI Taxonomy" id="317549"/>
    <lineage>
        <taxon>Eukaryota</taxon>
        <taxon>Metazoa</taxon>
        <taxon>Cnidaria</taxon>
        <taxon>Anthozoa</taxon>
        <taxon>Octocorallia</taxon>
        <taxon>Malacalcyonacea</taxon>
        <taxon>Plexauridae</taxon>
        <taxon>Paramuricea</taxon>
    </lineage>
</organism>
<dbReference type="Proteomes" id="UP001152795">
    <property type="component" value="Unassembled WGS sequence"/>
</dbReference>
<protein>
    <submittedName>
        <fullName evidence="1">Uncharacterized protein</fullName>
    </submittedName>
</protein>
<reference evidence="1" key="1">
    <citation type="submission" date="2020-04" db="EMBL/GenBank/DDBJ databases">
        <authorList>
            <person name="Alioto T."/>
            <person name="Alioto T."/>
            <person name="Gomez Garrido J."/>
        </authorList>
    </citation>
    <scope>NUCLEOTIDE SEQUENCE</scope>
    <source>
        <strain evidence="1">A484AB</strain>
    </source>
</reference>
<proteinExistence type="predicted"/>